<dbReference type="EMBL" id="SOBW01000007">
    <property type="protein sequence ID" value="TDU42889.1"/>
    <property type="molecule type" value="Genomic_DNA"/>
</dbReference>
<dbReference type="Proteomes" id="UP000294689">
    <property type="component" value="Unassembled WGS sequence"/>
</dbReference>
<dbReference type="OrthoDB" id="1419514at2"/>
<keyword evidence="2" id="KW-1185">Reference proteome</keyword>
<sequence>MKLKLIDYPVEISNQEYQYLKNKLISELLAEDSVISVYQMGSVKHPGISDLDIICVFKNNSQCLGNYRVNLNADEKNILTHAIFGIEEKDLPKSMSYNLISNLNHLGGADLGLNNYKIETSDDLKTQIAFEYMLKMLITIDAQVTLKIIKLRAFLLLAKAIEFDLQLLNVNTGKLYDLVQCVIEYRAKWYISKPSDKEIRSLVLNFNDELRLFLKERLSVSNFYLPAERFNLPGNFTIQKDNKLSINHKGIVLPNQFSFLGKKYINLQFRLNNFTYRVPFETPSKNSEHYNRFLFSKNLVSTNKNNFPNFIPLTTSLSIF</sequence>
<proteinExistence type="predicted"/>
<evidence type="ECO:0000313" key="2">
    <source>
        <dbReference type="Proteomes" id="UP000294689"/>
    </source>
</evidence>
<organism evidence="1 2">
    <name type="scientific">Gelidibacter sediminis</name>
    <dbReference type="NCBI Taxonomy" id="1608710"/>
    <lineage>
        <taxon>Bacteria</taxon>
        <taxon>Pseudomonadati</taxon>
        <taxon>Bacteroidota</taxon>
        <taxon>Flavobacteriia</taxon>
        <taxon>Flavobacteriales</taxon>
        <taxon>Flavobacteriaceae</taxon>
        <taxon>Gelidibacter</taxon>
    </lineage>
</organism>
<comment type="caution">
    <text evidence="1">The sequence shown here is derived from an EMBL/GenBank/DDBJ whole genome shotgun (WGS) entry which is preliminary data.</text>
</comment>
<protein>
    <submittedName>
        <fullName evidence="1">Uncharacterized protein</fullName>
    </submittedName>
</protein>
<dbReference type="AlphaFoldDB" id="A0A4R7Q7P4"/>
<evidence type="ECO:0000313" key="1">
    <source>
        <dbReference type="EMBL" id="TDU42889.1"/>
    </source>
</evidence>
<reference evidence="1 2" key="1">
    <citation type="submission" date="2019-03" db="EMBL/GenBank/DDBJ databases">
        <title>Genomic Encyclopedia of Archaeal and Bacterial Type Strains, Phase II (KMG-II): from individual species to whole genera.</title>
        <authorList>
            <person name="Goeker M."/>
        </authorList>
    </citation>
    <scope>NUCLEOTIDE SEQUENCE [LARGE SCALE GENOMIC DNA]</scope>
    <source>
        <strain evidence="1 2">DSM 28135</strain>
    </source>
</reference>
<name>A0A4R7Q7P4_9FLAO</name>
<dbReference type="RefSeq" id="WP_133756395.1">
    <property type="nucleotide sequence ID" value="NZ_SOBW01000007.1"/>
</dbReference>
<gene>
    <name evidence="1" type="ORF">BXY82_0288</name>
</gene>
<accession>A0A4R7Q7P4</accession>